<protein>
    <submittedName>
        <fullName evidence="2">Uncharacterized protein</fullName>
    </submittedName>
</protein>
<dbReference type="STRING" id="1160509.A0A3N4HUV6"/>
<accession>A0A3N4HUV6</accession>
<feature type="compositionally biased region" description="Basic and acidic residues" evidence="1">
    <location>
        <begin position="119"/>
        <end position="128"/>
    </location>
</feature>
<dbReference type="OrthoDB" id="2590867at2759"/>
<feature type="region of interest" description="Disordered" evidence="1">
    <location>
        <begin position="1"/>
        <end position="232"/>
    </location>
</feature>
<feature type="compositionally biased region" description="Polar residues" evidence="1">
    <location>
        <begin position="66"/>
        <end position="77"/>
    </location>
</feature>
<dbReference type="PANTHER" id="PTHR39606:SF1">
    <property type="entry name" value="CELL SURFACE PROTEIN"/>
    <property type="match status" value="1"/>
</dbReference>
<evidence type="ECO:0000313" key="2">
    <source>
        <dbReference type="EMBL" id="RPA77037.1"/>
    </source>
</evidence>
<feature type="compositionally biased region" description="Polar residues" evidence="1">
    <location>
        <begin position="1"/>
        <end position="20"/>
    </location>
</feature>
<feature type="compositionally biased region" description="Low complexity" evidence="1">
    <location>
        <begin position="52"/>
        <end position="65"/>
    </location>
</feature>
<name>A0A3N4HUV6_ASCIM</name>
<feature type="compositionally biased region" description="Basic and acidic residues" evidence="1">
    <location>
        <begin position="23"/>
        <end position="33"/>
    </location>
</feature>
<feature type="compositionally biased region" description="Basic and acidic residues" evidence="1">
    <location>
        <begin position="203"/>
        <end position="219"/>
    </location>
</feature>
<dbReference type="PANTHER" id="PTHR39606">
    <property type="entry name" value="SURFACE PROTEIN, PUTATIVE-RELATED"/>
    <property type="match status" value="1"/>
</dbReference>
<sequence>MSQYNNPKSTNAGPHSSNLMNKLDPRVDSDRSKQTTTTTSTTTTTGPASGVQQGPGYTQQGPGYTSHTAGYTQQPNTGHHGAGHHQQPYPGGFNNGTGNAGPHSSSLMNKLDPTVDSDLDGRATRRGEFGTTAGRNDAYSDHNAYSSNTIGPGGHHNTHGAGLTSSNAHTAGHMGTQTADPYGAQNLNESRSTGPARHTAGPHKSDLMNKLDPRVDADLGHSVGPTGRTGGY</sequence>
<proteinExistence type="predicted"/>
<reference evidence="2 3" key="1">
    <citation type="journal article" date="2018" name="Nat. Ecol. Evol.">
        <title>Pezizomycetes genomes reveal the molecular basis of ectomycorrhizal truffle lifestyle.</title>
        <authorList>
            <person name="Murat C."/>
            <person name="Payen T."/>
            <person name="Noel B."/>
            <person name="Kuo A."/>
            <person name="Morin E."/>
            <person name="Chen J."/>
            <person name="Kohler A."/>
            <person name="Krizsan K."/>
            <person name="Balestrini R."/>
            <person name="Da Silva C."/>
            <person name="Montanini B."/>
            <person name="Hainaut M."/>
            <person name="Levati E."/>
            <person name="Barry K.W."/>
            <person name="Belfiori B."/>
            <person name="Cichocki N."/>
            <person name="Clum A."/>
            <person name="Dockter R.B."/>
            <person name="Fauchery L."/>
            <person name="Guy J."/>
            <person name="Iotti M."/>
            <person name="Le Tacon F."/>
            <person name="Lindquist E.A."/>
            <person name="Lipzen A."/>
            <person name="Malagnac F."/>
            <person name="Mello A."/>
            <person name="Molinier V."/>
            <person name="Miyauchi S."/>
            <person name="Poulain J."/>
            <person name="Riccioni C."/>
            <person name="Rubini A."/>
            <person name="Sitrit Y."/>
            <person name="Splivallo R."/>
            <person name="Traeger S."/>
            <person name="Wang M."/>
            <person name="Zifcakova L."/>
            <person name="Wipf D."/>
            <person name="Zambonelli A."/>
            <person name="Paolocci F."/>
            <person name="Nowrousian M."/>
            <person name="Ottonello S."/>
            <person name="Baldrian P."/>
            <person name="Spatafora J.W."/>
            <person name="Henrissat B."/>
            <person name="Nagy L.G."/>
            <person name="Aury J.M."/>
            <person name="Wincker P."/>
            <person name="Grigoriev I.V."/>
            <person name="Bonfante P."/>
            <person name="Martin F.M."/>
        </authorList>
    </citation>
    <scope>NUCLEOTIDE SEQUENCE [LARGE SCALE GENOMIC DNA]</scope>
    <source>
        <strain evidence="2 3">RN42</strain>
    </source>
</reference>
<organism evidence="2 3">
    <name type="scientific">Ascobolus immersus RN42</name>
    <dbReference type="NCBI Taxonomy" id="1160509"/>
    <lineage>
        <taxon>Eukaryota</taxon>
        <taxon>Fungi</taxon>
        <taxon>Dikarya</taxon>
        <taxon>Ascomycota</taxon>
        <taxon>Pezizomycotina</taxon>
        <taxon>Pezizomycetes</taxon>
        <taxon>Pezizales</taxon>
        <taxon>Ascobolaceae</taxon>
        <taxon>Ascobolus</taxon>
    </lineage>
</organism>
<evidence type="ECO:0000313" key="3">
    <source>
        <dbReference type="Proteomes" id="UP000275078"/>
    </source>
</evidence>
<evidence type="ECO:0000256" key="1">
    <source>
        <dbReference type="SAM" id="MobiDB-lite"/>
    </source>
</evidence>
<dbReference type="AlphaFoldDB" id="A0A3N4HUV6"/>
<keyword evidence="3" id="KW-1185">Reference proteome</keyword>
<gene>
    <name evidence="2" type="ORF">BJ508DRAFT_417352</name>
</gene>
<feature type="compositionally biased region" description="Low complexity" evidence="1">
    <location>
        <begin position="35"/>
        <end position="45"/>
    </location>
</feature>
<dbReference type="EMBL" id="ML119733">
    <property type="protein sequence ID" value="RPA77037.1"/>
    <property type="molecule type" value="Genomic_DNA"/>
</dbReference>
<dbReference type="Proteomes" id="UP000275078">
    <property type="component" value="Unassembled WGS sequence"/>
</dbReference>
<feature type="compositionally biased region" description="Polar residues" evidence="1">
    <location>
        <begin position="163"/>
        <end position="193"/>
    </location>
</feature>